<dbReference type="InterPro" id="IPR036866">
    <property type="entry name" value="RibonucZ/Hydroxyglut_hydro"/>
</dbReference>
<evidence type="ECO:0000259" key="1">
    <source>
        <dbReference type="SMART" id="SM00849"/>
    </source>
</evidence>
<dbReference type="AlphaFoldDB" id="A0A841GIE9"/>
<sequence>MIKNINNKIYIIENELASNSTLIIGKKGNILVDTSLFPKKAEKIKEFSKDISGKEIILVINTHYHPDHTFGNSAFDCPIVGHSLTRNLMEQIDEKYLIQLEVENAKIVPPNIIFDNFFEYEDGIKLTVYHGPGHTPDSSYIVIENEDILIAGDTVITDIHPEIVSDSNLDIWINTLENLPQVSNIVPGHGKIGNFTDVRLMKEYLQKIKNLKNGTISSTSLENDPNFTNRKYPELLKWSLENLLKNTL</sequence>
<evidence type="ECO:0000313" key="2">
    <source>
        <dbReference type="EMBL" id="MBB6061775.1"/>
    </source>
</evidence>
<dbReference type="SMART" id="SM00849">
    <property type="entry name" value="Lactamase_B"/>
    <property type="match status" value="1"/>
</dbReference>
<dbReference type="Pfam" id="PF00753">
    <property type="entry name" value="Lactamase_B"/>
    <property type="match status" value="1"/>
</dbReference>
<dbReference type="PANTHER" id="PTHR42951">
    <property type="entry name" value="METALLO-BETA-LACTAMASE DOMAIN-CONTAINING"/>
    <property type="match status" value="1"/>
</dbReference>
<dbReference type="CDD" id="cd16282">
    <property type="entry name" value="metallo-hydrolase-like_MBL-fold"/>
    <property type="match status" value="1"/>
</dbReference>
<dbReference type="PANTHER" id="PTHR42951:SF4">
    <property type="entry name" value="ACYL-COENZYME A THIOESTERASE MBLAC2"/>
    <property type="match status" value="1"/>
</dbReference>
<keyword evidence="3" id="KW-1185">Reference proteome</keyword>
<evidence type="ECO:0000313" key="3">
    <source>
        <dbReference type="Proteomes" id="UP000555828"/>
    </source>
</evidence>
<keyword evidence="2" id="KW-0378">Hydrolase</keyword>
<organism evidence="2 3">
    <name type="scientific">Thermosipho japonicus</name>
    <dbReference type="NCBI Taxonomy" id="90323"/>
    <lineage>
        <taxon>Bacteria</taxon>
        <taxon>Thermotogati</taxon>
        <taxon>Thermotogota</taxon>
        <taxon>Thermotogae</taxon>
        <taxon>Thermotogales</taxon>
        <taxon>Fervidobacteriaceae</taxon>
        <taxon>Thermosipho</taxon>
    </lineage>
</organism>
<dbReference type="RefSeq" id="WP_184618539.1">
    <property type="nucleotide sequence ID" value="NZ_JACHEX010000001.1"/>
</dbReference>
<dbReference type="InterPro" id="IPR050855">
    <property type="entry name" value="NDM-1-like"/>
</dbReference>
<proteinExistence type="predicted"/>
<accession>A0A841GIE9</accession>
<name>A0A841GIE9_9BACT</name>
<dbReference type="Gene3D" id="3.60.15.10">
    <property type="entry name" value="Ribonuclease Z/Hydroxyacylglutathione hydrolase-like"/>
    <property type="match status" value="1"/>
</dbReference>
<dbReference type="EMBL" id="JACHEX010000001">
    <property type="protein sequence ID" value="MBB6061775.1"/>
    <property type="molecule type" value="Genomic_DNA"/>
</dbReference>
<gene>
    <name evidence="2" type="ORF">HNP65_000197</name>
</gene>
<dbReference type="SUPFAM" id="SSF56281">
    <property type="entry name" value="Metallo-hydrolase/oxidoreductase"/>
    <property type="match status" value="1"/>
</dbReference>
<protein>
    <submittedName>
        <fullName evidence="2">Glyoxylase-like metal-dependent hydrolase (Beta-lactamase superfamily II)</fullName>
    </submittedName>
</protein>
<dbReference type="Proteomes" id="UP000555828">
    <property type="component" value="Unassembled WGS sequence"/>
</dbReference>
<reference evidence="2 3" key="1">
    <citation type="submission" date="2020-08" db="EMBL/GenBank/DDBJ databases">
        <title>Genomic Encyclopedia of Type Strains, Phase IV (KMG-IV): sequencing the most valuable type-strain genomes for metagenomic binning, comparative biology and taxonomic classification.</title>
        <authorList>
            <person name="Goeker M."/>
        </authorList>
    </citation>
    <scope>NUCLEOTIDE SEQUENCE [LARGE SCALE GENOMIC DNA]</scope>
    <source>
        <strain evidence="2 3">DSM 13481</strain>
    </source>
</reference>
<dbReference type="InterPro" id="IPR001279">
    <property type="entry name" value="Metallo-B-lactamas"/>
</dbReference>
<feature type="domain" description="Metallo-beta-lactamase" evidence="1">
    <location>
        <begin position="17"/>
        <end position="189"/>
    </location>
</feature>
<dbReference type="GO" id="GO:0016787">
    <property type="term" value="F:hydrolase activity"/>
    <property type="evidence" value="ECO:0007669"/>
    <property type="project" value="UniProtKB-KW"/>
</dbReference>
<comment type="caution">
    <text evidence="2">The sequence shown here is derived from an EMBL/GenBank/DDBJ whole genome shotgun (WGS) entry which is preliminary data.</text>
</comment>